<evidence type="ECO:0000313" key="3">
    <source>
        <dbReference type="EMBL" id="CAD5116327.1"/>
    </source>
</evidence>
<dbReference type="InterPro" id="IPR045325">
    <property type="entry name" value="TMEM70/TMEM186/TMEM223"/>
</dbReference>
<comment type="caution">
    <text evidence="3">The sequence shown here is derived from an EMBL/GenBank/DDBJ whole genome shotgun (WGS) entry which is preliminary data.</text>
</comment>
<dbReference type="InterPro" id="IPR009724">
    <property type="entry name" value="TMEM70"/>
</dbReference>
<organism evidence="3 4">
    <name type="scientific">Dimorphilus gyrociliatus</name>
    <dbReference type="NCBI Taxonomy" id="2664684"/>
    <lineage>
        <taxon>Eukaryota</taxon>
        <taxon>Metazoa</taxon>
        <taxon>Spiralia</taxon>
        <taxon>Lophotrochozoa</taxon>
        <taxon>Annelida</taxon>
        <taxon>Polychaeta</taxon>
        <taxon>Polychaeta incertae sedis</taxon>
        <taxon>Dinophilidae</taxon>
        <taxon>Dimorphilus</taxon>
    </lineage>
</organism>
<feature type="transmembrane region" description="Helical" evidence="2">
    <location>
        <begin position="79"/>
        <end position="100"/>
    </location>
</feature>
<keyword evidence="2" id="KW-0812">Transmembrane</keyword>
<evidence type="ECO:0000313" key="4">
    <source>
        <dbReference type="Proteomes" id="UP000549394"/>
    </source>
</evidence>
<dbReference type="PANTHER" id="PTHR13281">
    <property type="entry name" value="TRANSMEMBRANE PROTEIN 70, MITOCHONDRIAL"/>
    <property type="match status" value="1"/>
</dbReference>
<accession>A0A7I8VLY1</accession>
<keyword evidence="2" id="KW-1133">Transmembrane helix</keyword>
<proteinExistence type="inferred from homology"/>
<dbReference type="GO" id="GO:0031966">
    <property type="term" value="C:mitochondrial membrane"/>
    <property type="evidence" value="ECO:0007669"/>
    <property type="project" value="TreeGrafter"/>
</dbReference>
<gene>
    <name evidence="3" type="ORF">DGYR_LOCUS4964</name>
</gene>
<name>A0A7I8VLY1_9ANNE</name>
<dbReference type="Proteomes" id="UP000549394">
    <property type="component" value="Unassembled WGS sequence"/>
</dbReference>
<reference evidence="3 4" key="1">
    <citation type="submission" date="2020-08" db="EMBL/GenBank/DDBJ databases">
        <authorList>
            <person name="Hejnol A."/>
        </authorList>
    </citation>
    <scope>NUCLEOTIDE SEQUENCE [LARGE SCALE GENOMIC DNA]</scope>
</reference>
<sequence>MSLITRLAISRPYLNSLRISRRSLSILSVPPPQTEDGKLVYEGKITVQVKLVKGFSVTTSALGLALQPLVFKGLSTLPIVLQVMMGSGIGFFVLATPLLLHTITKRYVTHMYYDSEKDTFTATTLSLLLKEKQLTFKPDDVEVPEISGIFSHVKAKGKPLFIDISGVLDKAAYKRLLKYDQPIKF</sequence>
<keyword evidence="2" id="KW-0472">Membrane</keyword>
<dbReference type="AlphaFoldDB" id="A0A7I8VLY1"/>
<dbReference type="Pfam" id="PF06979">
    <property type="entry name" value="TMEM70"/>
    <property type="match status" value="1"/>
</dbReference>
<evidence type="ECO:0000256" key="1">
    <source>
        <dbReference type="ARBA" id="ARBA00005280"/>
    </source>
</evidence>
<dbReference type="OrthoDB" id="156886at2759"/>
<dbReference type="PANTHER" id="PTHR13281:SF0">
    <property type="entry name" value="TRANSMEMBRANE PROTEIN 70, MITOCHONDRIAL"/>
    <property type="match status" value="1"/>
</dbReference>
<dbReference type="GO" id="GO:0033615">
    <property type="term" value="P:mitochondrial proton-transporting ATP synthase complex assembly"/>
    <property type="evidence" value="ECO:0007669"/>
    <property type="project" value="TreeGrafter"/>
</dbReference>
<dbReference type="EMBL" id="CAJFCJ010000006">
    <property type="protein sequence ID" value="CAD5116327.1"/>
    <property type="molecule type" value="Genomic_DNA"/>
</dbReference>
<keyword evidence="4" id="KW-1185">Reference proteome</keyword>
<protein>
    <submittedName>
        <fullName evidence="3">Uncharacterized protein</fullName>
    </submittedName>
</protein>
<comment type="similarity">
    <text evidence="1">Belongs to the TMEM70 family.</text>
</comment>
<evidence type="ECO:0000256" key="2">
    <source>
        <dbReference type="SAM" id="Phobius"/>
    </source>
</evidence>